<dbReference type="SUPFAM" id="SSF49354">
    <property type="entry name" value="PapD-like"/>
    <property type="match status" value="1"/>
</dbReference>
<sequence>MSCKQKAKNHKSFKKIQHILIVTFLFFIQTSVTYANLLLTPTRIEFDQRERSAKVSLVNTGNKTKTYKIFWRQQKQLNDGQYYHFQSEEEIADFPTADKMLRFSPRQVTLAPGERQYVRIALRRPKDLAEGEYRSHLVFEAQPDREEEKARAAANTSGIKLYLNLAFAIPVIVREGSLNVDTEFSKIELLTKKVKGKQHLGANLYLKKSGPHSTVGNVKVYWTDLGGSTERQIGILNNIAIYPEVNLRKIAIGFKDHTIKPGTLRVVYQGSEELEGITFIDHKLTVNPTDYKPAPMSK</sequence>
<dbReference type="InterPro" id="IPR008962">
    <property type="entry name" value="PapD-like_sf"/>
</dbReference>
<dbReference type="Proteomes" id="UP000626370">
    <property type="component" value="Unassembled WGS sequence"/>
</dbReference>
<organism evidence="1 2">
    <name type="scientific">Thalassotalea profundi</name>
    <dbReference type="NCBI Taxonomy" id="2036687"/>
    <lineage>
        <taxon>Bacteria</taxon>
        <taxon>Pseudomonadati</taxon>
        <taxon>Pseudomonadota</taxon>
        <taxon>Gammaproteobacteria</taxon>
        <taxon>Alteromonadales</taxon>
        <taxon>Colwelliaceae</taxon>
        <taxon>Thalassotalea</taxon>
    </lineage>
</organism>
<comment type="caution">
    <text evidence="1">The sequence shown here is derived from an EMBL/GenBank/DDBJ whole genome shotgun (WGS) entry which is preliminary data.</text>
</comment>
<dbReference type="InterPro" id="IPR013783">
    <property type="entry name" value="Ig-like_fold"/>
</dbReference>
<evidence type="ECO:0000313" key="2">
    <source>
        <dbReference type="Proteomes" id="UP000626370"/>
    </source>
</evidence>
<gene>
    <name evidence="1" type="ORF">GCM10011501_32270</name>
</gene>
<proteinExistence type="predicted"/>
<dbReference type="EMBL" id="BNAH01000015">
    <property type="protein sequence ID" value="GHF00295.1"/>
    <property type="molecule type" value="Genomic_DNA"/>
</dbReference>
<keyword evidence="2" id="KW-1185">Reference proteome</keyword>
<name>A0ABQ3J3N4_9GAMM</name>
<protein>
    <recommendedName>
        <fullName evidence="3">Molecular chaperone</fullName>
    </recommendedName>
</protein>
<evidence type="ECO:0000313" key="1">
    <source>
        <dbReference type="EMBL" id="GHF00295.1"/>
    </source>
</evidence>
<accession>A0ABQ3J3N4</accession>
<reference evidence="2" key="1">
    <citation type="journal article" date="2019" name="Int. J. Syst. Evol. Microbiol.">
        <title>The Global Catalogue of Microorganisms (GCM) 10K type strain sequencing project: providing services to taxonomists for standard genome sequencing and annotation.</title>
        <authorList>
            <consortium name="The Broad Institute Genomics Platform"/>
            <consortium name="The Broad Institute Genome Sequencing Center for Infectious Disease"/>
            <person name="Wu L."/>
            <person name="Ma J."/>
        </authorList>
    </citation>
    <scope>NUCLEOTIDE SEQUENCE [LARGE SCALE GENOMIC DNA]</scope>
    <source>
        <strain evidence="2">CGMCC 1.15922</strain>
    </source>
</reference>
<dbReference type="RefSeq" id="WP_189379293.1">
    <property type="nucleotide sequence ID" value="NZ_BNAH01000015.1"/>
</dbReference>
<dbReference type="Gene3D" id="2.60.40.10">
    <property type="entry name" value="Immunoglobulins"/>
    <property type="match status" value="1"/>
</dbReference>
<evidence type="ECO:0008006" key="3">
    <source>
        <dbReference type="Google" id="ProtNLM"/>
    </source>
</evidence>